<feature type="non-terminal residue" evidence="2">
    <location>
        <position position="1"/>
    </location>
</feature>
<feature type="non-terminal residue" evidence="2">
    <location>
        <position position="73"/>
    </location>
</feature>
<name>A0A813GBL5_POLGL</name>
<reference evidence="2" key="1">
    <citation type="submission" date="2021-02" db="EMBL/GenBank/DDBJ databases">
        <authorList>
            <person name="Dougan E. K."/>
            <person name="Rhodes N."/>
            <person name="Thang M."/>
            <person name="Chan C."/>
        </authorList>
    </citation>
    <scope>NUCLEOTIDE SEQUENCE</scope>
</reference>
<evidence type="ECO:0000256" key="1">
    <source>
        <dbReference type="SAM" id="MobiDB-lite"/>
    </source>
</evidence>
<comment type="caution">
    <text evidence="2">The sequence shown here is derived from an EMBL/GenBank/DDBJ whole genome shotgun (WGS) entry which is preliminary data.</text>
</comment>
<protein>
    <submittedName>
        <fullName evidence="2">Uncharacterized protein</fullName>
    </submittedName>
</protein>
<organism evidence="2 3">
    <name type="scientific">Polarella glacialis</name>
    <name type="common">Dinoflagellate</name>
    <dbReference type="NCBI Taxonomy" id="89957"/>
    <lineage>
        <taxon>Eukaryota</taxon>
        <taxon>Sar</taxon>
        <taxon>Alveolata</taxon>
        <taxon>Dinophyceae</taxon>
        <taxon>Suessiales</taxon>
        <taxon>Suessiaceae</taxon>
        <taxon>Polarella</taxon>
    </lineage>
</organism>
<keyword evidence="3" id="KW-1185">Reference proteome</keyword>
<accession>A0A813GBL5</accession>
<dbReference type="EMBL" id="CAJNNV010027954">
    <property type="protein sequence ID" value="CAE8622326.1"/>
    <property type="molecule type" value="Genomic_DNA"/>
</dbReference>
<evidence type="ECO:0000313" key="2">
    <source>
        <dbReference type="EMBL" id="CAE8622326.1"/>
    </source>
</evidence>
<proteinExistence type="predicted"/>
<evidence type="ECO:0000313" key="3">
    <source>
        <dbReference type="Proteomes" id="UP000654075"/>
    </source>
</evidence>
<gene>
    <name evidence="2" type="ORF">PGLA1383_LOCUS39798</name>
</gene>
<dbReference type="Proteomes" id="UP000654075">
    <property type="component" value="Unassembled WGS sequence"/>
</dbReference>
<sequence>VGLTPGPGRMETDAPASWGASRNEEPKDMLGSGGMCAQLVSFGCVVEAGPSKLEKPRALFSRLEQQQQDQQAP</sequence>
<dbReference type="AlphaFoldDB" id="A0A813GBL5"/>
<feature type="region of interest" description="Disordered" evidence="1">
    <location>
        <begin position="1"/>
        <end position="32"/>
    </location>
</feature>